<keyword evidence="1" id="KW-0472">Membrane</keyword>
<keyword evidence="1" id="KW-0812">Transmembrane</keyword>
<feature type="transmembrane region" description="Helical" evidence="1">
    <location>
        <begin position="33"/>
        <end position="52"/>
    </location>
</feature>
<sequence>MNDVIRPELALVLIMAVPGIIGGVLAANRGRNIFVWGLLSALFPIFILIVWFEKPVKEVEGKFKKCVQCSEWIKWRDPTCKYCQAAQPPR</sequence>
<proteinExistence type="predicted"/>
<keyword evidence="3" id="KW-1185">Reference proteome</keyword>
<accession>A0A562WQQ2</accession>
<reference evidence="2 3" key="1">
    <citation type="submission" date="2019-07" db="EMBL/GenBank/DDBJ databases">
        <title>Genomic Encyclopedia of Archaeal and Bacterial Type Strains, Phase II (KMG-II): from individual species to whole genera.</title>
        <authorList>
            <person name="Goeker M."/>
        </authorList>
    </citation>
    <scope>NUCLEOTIDE SEQUENCE [LARGE SCALE GENOMIC DNA]</scope>
    <source>
        <strain evidence="2 3">ATCC BAA-1139</strain>
    </source>
</reference>
<dbReference type="Proteomes" id="UP000319449">
    <property type="component" value="Unassembled WGS sequence"/>
</dbReference>
<keyword evidence="1" id="KW-1133">Transmembrane helix</keyword>
<evidence type="ECO:0000256" key="1">
    <source>
        <dbReference type="SAM" id="Phobius"/>
    </source>
</evidence>
<protein>
    <recommendedName>
        <fullName evidence="4">Zinc ribbon protein</fullName>
    </recommendedName>
</protein>
<dbReference type="EMBL" id="VLLN01000003">
    <property type="protein sequence ID" value="TWJ32659.1"/>
    <property type="molecule type" value="Genomic_DNA"/>
</dbReference>
<name>A0A562WQQ2_9BACT</name>
<evidence type="ECO:0000313" key="2">
    <source>
        <dbReference type="EMBL" id="TWJ32659.1"/>
    </source>
</evidence>
<gene>
    <name evidence="2" type="ORF">JN12_00634</name>
</gene>
<feature type="transmembrane region" description="Helical" evidence="1">
    <location>
        <begin position="9"/>
        <end position="27"/>
    </location>
</feature>
<dbReference type="AlphaFoldDB" id="A0A562WQQ2"/>
<evidence type="ECO:0000313" key="3">
    <source>
        <dbReference type="Proteomes" id="UP000319449"/>
    </source>
</evidence>
<dbReference type="RefSeq" id="WP_170241826.1">
    <property type="nucleotide sequence ID" value="NZ_VLLN01000003.1"/>
</dbReference>
<organism evidence="2 3">
    <name type="scientific">Geobacter argillaceus</name>
    <dbReference type="NCBI Taxonomy" id="345631"/>
    <lineage>
        <taxon>Bacteria</taxon>
        <taxon>Pseudomonadati</taxon>
        <taxon>Thermodesulfobacteriota</taxon>
        <taxon>Desulfuromonadia</taxon>
        <taxon>Geobacterales</taxon>
        <taxon>Geobacteraceae</taxon>
        <taxon>Geobacter</taxon>
    </lineage>
</organism>
<evidence type="ECO:0008006" key="4">
    <source>
        <dbReference type="Google" id="ProtNLM"/>
    </source>
</evidence>
<comment type="caution">
    <text evidence="2">The sequence shown here is derived from an EMBL/GenBank/DDBJ whole genome shotgun (WGS) entry which is preliminary data.</text>
</comment>